<feature type="region of interest" description="Disordered" evidence="1">
    <location>
        <begin position="1"/>
        <end position="22"/>
    </location>
</feature>
<evidence type="ECO:0000313" key="5">
    <source>
        <dbReference type="Proteomes" id="UP001348817"/>
    </source>
</evidence>
<evidence type="ECO:0000313" key="4">
    <source>
        <dbReference type="EMBL" id="BDD12677.1"/>
    </source>
</evidence>
<geneLocation type="plasmid" evidence="4 5">
    <name>pFA6</name>
</geneLocation>
<dbReference type="InterPro" id="IPR018821">
    <property type="entry name" value="DUF294_put_nucleoTrafse_sb-bd"/>
</dbReference>
<dbReference type="InterPro" id="IPR005105">
    <property type="entry name" value="GlnD_Uridyltrans_N"/>
</dbReference>
<dbReference type="EMBL" id="AP025320">
    <property type="protein sequence ID" value="BDD12677.1"/>
    <property type="molecule type" value="Genomic_DNA"/>
</dbReference>
<evidence type="ECO:0000259" key="2">
    <source>
        <dbReference type="Pfam" id="PF03445"/>
    </source>
</evidence>
<evidence type="ECO:0000259" key="3">
    <source>
        <dbReference type="Pfam" id="PF10335"/>
    </source>
</evidence>
<accession>A0AAU9D0J5</accession>
<dbReference type="Pfam" id="PF10335">
    <property type="entry name" value="DUF294_C"/>
    <property type="match status" value="1"/>
</dbReference>
<protein>
    <recommendedName>
        <fullName evidence="6">Protein-PII uridylyltransferase N-terminal domain-containing protein</fullName>
    </recommendedName>
</protein>
<dbReference type="RefSeq" id="WP_338395982.1">
    <property type="nucleotide sequence ID" value="NZ_AP025320.1"/>
</dbReference>
<keyword evidence="5" id="KW-1185">Reference proteome</keyword>
<gene>
    <name evidence="4" type="ORF">FUAX_51090</name>
</gene>
<feature type="domain" description="Protein-PII uridylyltransferase N-terminal" evidence="2">
    <location>
        <begin position="171"/>
        <end position="243"/>
    </location>
</feature>
<keyword evidence="4" id="KW-0614">Plasmid</keyword>
<proteinExistence type="predicted"/>
<reference evidence="4 5" key="1">
    <citation type="submission" date="2021-12" db="EMBL/GenBank/DDBJ databases">
        <title>Genome sequencing of bacteria with rrn-lacking chromosome and rrn-plasmid.</title>
        <authorList>
            <person name="Anda M."/>
            <person name="Iwasaki W."/>
        </authorList>
    </citation>
    <scope>NUCLEOTIDE SEQUENCE [LARGE SCALE GENOMIC DNA]</scope>
    <source>
        <strain evidence="4 5">DSM 100852</strain>
        <plasmid evidence="4 5">pFA6</plasmid>
    </source>
</reference>
<dbReference type="AlphaFoldDB" id="A0AAU9D0J5"/>
<dbReference type="Proteomes" id="UP001348817">
    <property type="component" value="Plasmid pFA6"/>
</dbReference>
<feature type="domain" description="DUF294" evidence="3">
    <location>
        <begin position="367"/>
        <end position="431"/>
    </location>
</feature>
<name>A0AAU9D0J5_9BACT</name>
<dbReference type="KEGG" id="fax:FUAX_51090"/>
<sequence length="510" mass="57087">MRITKRRSKPGGSANTGNGSAKYPVQCFLITPPKESPTPNPSDFFPDDGVEDVDGQLFDSLQVSDIHGFLSKMESLASWSPVNMQLSTLKSLEQAGLEDDDAGIKQALEVLREKQLAIIQASLGAEEGSRLFETFREKDFTEMFKLLGTLDNDALMKLAKDAAITAEQMKAAFSTACHSQLTPFEKMKFSTHSADYLLERATEESLEMTGPGKHPFSIMATGGFGRKEMQPASDIDFGVIGHDDDMELIRLITDLIFFKLNLARTLFRKLQPPKSGANVGFESDPLWMQSTYSVGPAKVMENSALKGTSEDARIVRSFAGSEHSDPSTLEEQILEARDSSRELVPHWAELKDTLSTYRPVLPEAPCKFNLKTPLLRFLTMSLQKLSLIYSLPPMGSRERVEWLKENRKITPRMAEKLVFSLEVLAGLRQKCHAFYQGEKDDVFLMENSESDNPEGLCPIQGNEFIQLTTATHFLGEFYHELLGFAQRKNPAVLMEMPRIKRGFFRGFLGK</sequence>
<dbReference type="GO" id="GO:0008773">
    <property type="term" value="F:[protein-PII] uridylyltransferase activity"/>
    <property type="evidence" value="ECO:0007669"/>
    <property type="project" value="InterPro"/>
</dbReference>
<evidence type="ECO:0000256" key="1">
    <source>
        <dbReference type="SAM" id="MobiDB-lite"/>
    </source>
</evidence>
<organism evidence="4 5">
    <name type="scientific">Fulvitalea axinellae</name>
    <dbReference type="NCBI Taxonomy" id="1182444"/>
    <lineage>
        <taxon>Bacteria</taxon>
        <taxon>Pseudomonadati</taxon>
        <taxon>Bacteroidota</taxon>
        <taxon>Cytophagia</taxon>
        <taxon>Cytophagales</taxon>
        <taxon>Persicobacteraceae</taxon>
        <taxon>Fulvitalea</taxon>
    </lineage>
</organism>
<dbReference type="Pfam" id="PF03445">
    <property type="entry name" value="DUF294"/>
    <property type="match status" value="1"/>
</dbReference>
<evidence type="ECO:0008006" key="6">
    <source>
        <dbReference type="Google" id="ProtNLM"/>
    </source>
</evidence>
<dbReference type="InterPro" id="IPR043519">
    <property type="entry name" value="NT_sf"/>
</dbReference>
<dbReference type="SUPFAM" id="SSF81301">
    <property type="entry name" value="Nucleotidyltransferase"/>
    <property type="match status" value="1"/>
</dbReference>